<name>A0A1G2B3A2_9BACT</name>
<accession>A0A1G2B3A2</accession>
<organism evidence="1 2">
    <name type="scientific">Candidatus Kerfeldbacteria bacterium RIFCSPLOWO2_01_FULL_48_11</name>
    <dbReference type="NCBI Taxonomy" id="1798543"/>
    <lineage>
        <taxon>Bacteria</taxon>
        <taxon>Candidatus Kerfeldiibacteriota</taxon>
    </lineage>
</organism>
<reference evidence="1 2" key="1">
    <citation type="journal article" date="2016" name="Nat. Commun.">
        <title>Thousands of microbial genomes shed light on interconnected biogeochemical processes in an aquifer system.</title>
        <authorList>
            <person name="Anantharaman K."/>
            <person name="Brown C.T."/>
            <person name="Hug L.A."/>
            <person name="Sharon I."/>
            <person name="Castelle C.J."/>
            <person name="Probst A.J."/>
            <person name="Thomas B.C."/>
            <person name="Singh A."/>
            <person name="Wilkins M.J."/>
            <person name="Karaoz U."/>
            <person name="Brodie E.L."/>
            <person name="Williams K.H."/>
            <person name="Hubbard S.S."/>
            <person name="Banfield J.F."/>
        </authorList>
    </citation>
    <scope>NUCLEOTIDE SEQUENCE [LARGE SCALE GENOMIC DNA]</scope>
</reference>
<dbReference type="Proteomes" id="UP000179164">
    <property type="component" value="Unassembled WGS sequence"/>
</dbReference>
<protein>
    <submittedName>
        <fullName evidence="1">Uncharacterized protein</fullName>
    </submittedName>
</protein>
<dbReference type="AlphaFoldDB" id="A0A1G2B3A2"/>
<proteinExistence type="predicted"/>
<comment type="caution">
    <text evidence="1">The sequence shown here is derived from an EMBL/GenBank/DDBJ whole genome shotgun (WGS) entry which is preliminary data.</text>
</comment>
<evidence type="ECO:0000313" key="1">
    <source>
        <dbReference type="EMBL" id="OGY83648.1"/>
    </source>
</evidence>
<evidence type="ECO:0000313" key="2">
    <source>
        <dbReference type="Proteomes" id="UP000179164"/>
    </source>
</evidence>
<sequence>MHDHVRFLYLPSVVVRGEVEFFRISRGSSELIVERLEVNTSIRQCLSTAVTETGFTTLEELLAPHSESWKEVGRGDKKSVGEAINCFTEGNPK</sequence>
<gene>
    <name evidence="1" type="ORF">A2898_05685</name>
</gene>
<dbReference type="EMBL" id="MHKE01000013">
    <property type="protein sequence ID" value="OGY83648.1"/>
    <property type="molecule type" value="Genomic_DNA"/>
</dbReference>